<evidence type="ECO:0000313" key="3">
    <source>
        <dbReference type="Proteomes" id="UP001367771"/>
    </source>
</evidence>
<evidence type="ECO:0000256" key="1">
    <source>
        <dbReference type="SAM" id="Phobius"/>
    </source>
</evidence>
<dbReference type="RefSeq" id="WP_336544662.1">
    <property type="nucleotide sequence ID" value="NZ_JBBBDM010000002.1"/>
</dbReference>
<proteinExistence type="predicted"/>
<sequence>MAFDQTILLIALIGDHQGLSDGYRFRTPDWPVLDRATHPYLILIGSALFCLGVAMILGRRRLGLRLRTIVGWIGYLGRFVTDLA</sequence>
<dbReference type="Proteomes" id="UP001367771">
    <property type="component" value="Unassembled WGS sequence"/>
</dbReference>
<reference evidence="2 3" key="1">
    <citation type="journal article" date="2013" name="Int. J. Syst. Evol. Microbiol.">
        <title>Sphingomonas kyungheensis sp. nov., a bacterium with ginsenoside-converting activity isolated from soil of a ginseng field.</title>
        <authorList>
            <person name="Son H.M."/>
            <person name="Yang J.E."/>
            <person name="Park Y."/>
            <person name="Han C.K."/>
            <person name="Kim S.G."/>
            <person name="Kook M."/>
            <person name="Yi T.H."/>
        </authorList>
    </citation>
    <scope>NUCLEOTIDE SEQUENCE [LARGE SCALE GENOMIC DNA]</scope>
    <source>
        <strain evidence="2 3">LMG 26582</strain>
    </source>
</reference>
<keyword evidence="3" id="KW-1185">Reference proteome</keyword>
<gene>
    <name evidence="2" type="ORF">V8201_05210</name>
</gene>
<evidence type="ECO:0000313" key="2">
    <source>
        <dbReference type="EMBL" id="MEI5686476.1"/>
    </source>
</evidence>
<keyword evidence="1" id="KW-0812">Transmembrane</keyword>
<name>A0ABU8H051_9SPHN</name>
<feature type="transmembrane region" description="Helical" evidence="1">
    <location>
        <begin position="38"/>
        <end position="57"/>
    </location>
</feature>
<dbReference type="EMBL" id="JBBBDM010000002">
    <property type="protein sequence ID" value="MEI5686476.1"/>
    <property type="molecule type" value="Genomic_DNA"/>
</dbReference>
<organism evidence="2 3">
    <name type="scientific">Sphingomonas kyungheensis</name>
    <dbReference type="NCBI Taxonomy" id="1069987"/>
    <lineage>
        <taxon>Bacteria</taxon>
        <taxon>Pseudomonadati</taxon>
        <taxon>Pseudomonadota</taxon>
        <taxon>Alphaproteobacteria</taxon>
        <taxon>Sphingomonadales</taxon>
        <taxon>Sphingomonadaceae</taxon>
        <taxon>Sphingomonas</taxon>
    </lineage>
</organism>
<protein>
    <submittedName>
        <fullName evidence="2">Uncharacterized protein</fullName>
    </submittedName>
</protein>
<keyword evidence="1" id="KW-0472">Membrane</keyword>
<accession>A0ABU8H051</accession>
<keyword evidence="1" id="KW-1133">Transmembrane helix</keyword>
<comment type="caution">
    <text evidence="2">The sequence shown here is derived from an EMBL/GenBank/DDBJ whole genome shotgun (WGS) entry which is preliminary data.</text>
</comment>